<evidence type="ECO:0000256" key="1">
    <source>
        <dbReference type="SAM" id="SignalP"/>
    </source>
</evidence>
<feature type="signal peptide" evidence="1">
    <location>
        <begin position="1"/>
        <end position="20"/>
    </location>
</feature>
<organism evidence="2 3">
    <name type="scientific">Polyangium fumosum</name>
    <dbReference type="NCBI Taxonomy" id="889272"/>
    <lineage>
        <taxon>Bacteria</taxon>
        <taxon>Pseudomonadati</taxon>
        <taxon>Myxococcota</taxon>
        <taxon>Polyangia</taxon>
        <taxon>Polyangiales</taxon>
        <taxon>Polyangiaceae</taxon>
        <taxon>Polyangium</taxon>
    </lineage>
</organism>
<dbReference type="Proteomes" id="UP000309215">
    <property type="component" value="Unassembled WGS sequence"/>
</dbReference>
<accession>A0A4U1IJS7</accession>
<name>A0A4U1IJS7_9BACT</name>
<dbReference type="AlphaFoldDB" id="A0A4U1IJS7"/>
<reference evidence="2 3" key="1">
    <citation type="submission" date="2019-04" db="EMBL/GenBank/DDBJ databases">
        <authorList>
            <person name="Li Y."/>
            <person name="Wang J."/>
        </authorList>
    </citation>
    <scope>NUCLEOTIDE SEQUENCE [LARGE SCALE GENOMIC DNA]</scope>
    <source>
        <strain evidence="2 3">DSM 14668</strain>
    </source>
</reference>
<dbReference type="OrthoDB" id="2864568at2"/>
<proteinExistence type="predicted"/>
<evidence type="ECO:0000313" key="2">
    <source>
        <dbReference type="EMBL" id="TKC94168.1"/>
    </source>
</evidence>
<dbReference type="EMBL" id="SSMQ01000111">
    <property type="protein sequence ID" value="TKC94168.1"/>
    <property type="molecule type" value="Genomic_DNA"/>
</dbReference>
<gene>
    <name evidence="2" type="ORF">E8A74_48595</name>
</gene>
<keyword evidence="3" id="KW-1185">Reference proteome</keyword>
<dbReference type="RefSeq" id="WP_136936027.1">
    <property type="nucleotide sequence ID" value="NZ_SSMQ01000111.1"/>
</dbReference>
<feature type="chain" id="PRO_5020525270" evidence="1">
    <location>
        <begin position="21"/>
        <end position="190"/>
    </location>
</feature>
<protein>
    <submittedName>
        <fullName evidence="2">Uncharacterized protein</fullName>
    </submittedName>
</protein>
<evidence type="ECO:0000313" key="3">
    <source>
        <dbReference type="Proteomes" id="UP000309215"/>
    </source>
</evidence>
<sequence>MGRTIRLVMLAALAAAPLLAASPAEAQRRERNPVFRNLSVDITRGGDLDVDFREYGLARGANVELRLRAEVRAVYRCATRAGVVTGGQSDRRIVRQYVSERSTLRADREGRIVGSFNLEAPPAASFCSRDRVPVLVRVTYDDVTLRDVTNNVAVRLEGRYSERLGNRYNPFVVFDRRDDDGDHGDRFRIE</sequence>
<keyword evidence="1" id="KW-0732">Signal</keyword>
<comment type="caution">
    <text evidence="2">The sequence shown here is derived from an EMBL/GenBank/DDBJ whole genome shotgun (WGS) entry which is preliminary data.</text>
</comment>